<reference evidence="2" key="1">
    <citation type="submission" date="2016-06" db="EMBL/GenBank/DDBJ databases">
        <authorList>
            <person name="Kjaerup R.B."/>
            <person name="Dalgaard T.S."/>
            <person name="Juul-Madsen H.R."/>
        </authorList>
    </citation>
    <scope>NUCLEOTIDE SEQUENCE [LARGE SCALE GENOMIC DNA]</scope>
</reference>
<sequence length="117" mass="13526">MFDINAKKELVIDAFAETRTEPQTDRVVACLEYMTNVGWELEAVNHGYIDDLKVGDGRCIVMELYRNAEFEIQSARVWIDAEGIVQSDQDRDWTHNQNATDGQQSWVTYYVGDRQAF</sequence>
<dbReference type="Proteomes" id="UP000201248">
    <property type="component" value="Segment"/>
</dbReference>
<proteinExistence type="predicted"/>
<dbReference type="OrthoDB" id="39697at10239"/>
<dbReference type="RefSeq" id="YP_009301057.1">
    <property type="nucleotide sequence ID" value="NC_031229.1"/>
</dbReference>
<protein>
    <submittedName>
        <fullName evidence="1">Uncharacterized protein</fullName>
    </submittedName>
</protein>
<gene>
    <name evidence="1" type="primary">107</name>
    <name evidence="1" type="ORF">SEA_HOTOROBO_107</name>
</gene>
<evidence type="ECO:0000313" key="1">
    <source>
        <dbReference type="EMBL" id="AMS02399.1"/>
    </source>
</evidence>
<dbReference type="KEGG" id="vg:29124709"/>
<dbReference type="GeneID" id="29124709"/>
<evidence type="ECO:0000313" key="2">
    <source>
        <dbReference type="Proteomes" id="UP000201248"/>
    </source>
</evidence>
<accession>A0A142K8G6</accession>
<name>A0A142K8G6_9CAUD</name>
<organism evidence="1 2">
    <name type="scientific">Gordonia phage Hotorobo</name>
    <dbReference type="NCBI Taxonomy" id="1821554"/>
    <lineage>
        <taxon>Viruses</taxon>
        <taxon>Duplodnaviria</taxon>
        <taxon>Heunggongvirae</taxon>
        <taxon>Uroviricota</taxon>
        <taxon>Caudoviricetes</taxon>
        <taxon>Montyvirus</taxon>
        <taxon>Montyvirus monty</taxon>
    </lineage>
</organism>
<dbReference type="EMBL" id="KU963245">
    <property type="protein sequence ID" value="AMS02399.1"/>
    <property type="molecule type" value="Genomic_DNA"/>
</dbReference>